<evidence type="ECO:0000259" key="1">
    <source>
        <dbReference type="Pfam" id="PF24722"/>
    </source>
</evidence>
<dbReference type="RefSeq" id="WP_105356230.1">
    <property type="nucleotide sequence ID" value="NZ_PUIB01000018.1"/>
</dbReference>
<reference evidence="2 3" key="1">
    <citation type="submission" date="2018-02" db="EMBL/GenBank/DDBJ databases">
        <title>Comparative genomes isolates from brazilian mangrove.</title>
        <authorList>
            <person name="Araujo J.E."/>
            <person name="Taketani R.G."/>
            <person name="Silva M.C.P."/>
            <person name="Loureco M.V."/>
            <person name="Andreote F.D."/>
        </authorList>
    </citation>
    <scope>NUCLEOTIDE SEQUENCE [LARGE SCALE GENOMIC DNA]</scope>
    <source>
        <strain evidence="2 3">NAP PRIS-MGV</strain>
    </source>
</reference>
<protein>
    <recommendedName>
        <fullName evidence="1">DUF7674 domain-containing protein</fullName>
    </recommendedName>
</protein>
<comment type="caution">
    <text evidence="2">The sequence shown here is derived from an EMBL/GenBank/DDBJ whole genome shotgun (WGS) entry which is preliminary data.</text>
</comment>
<feature type="domain" description="DUF7674" evidence="1">
    <location>
        <begin position="10"/>
        <end position="107"/>
    </location>
</feature>
<name>A0A2S8FMI5_9BACT</name>
<sequence>MKLSAAEAIARIEATYPELSATLHDDVIDGLPHLQIAEWSRLAQRQIDTHDRPGFSKTCVLFLELWNHAKPAVVNALNVSFLEPLTVAKQSWAYHQMPAQMRTAYDDMSLYNRRMHGEQKGNE</sequence>
<dbReference type="EMBL" id="PUIB01000018">
    <property type="protein sequence ID" value="PQO33074.1"/>
    <property type="molecule type" value="Genomic_DNA"/>
</dbReference>
<evidence type="ECO:0000313" key="3">
    <source>
        <dbReference type="Proteomes" id="UP000239388"/>
    </source>
</evidence>
<dbReference type="Proteomes" id="UP000239388">
    <property type="component" value="Unassembled WGS sequence"/>
</dbReference>
<dbReference type="InterPro" id="IPR056091">
    <property type="entry name" value="DUF7674"/>
</dbReference>
<dbReference type="AlphaFoldDB" id="A0A2S8FMI5"/>
<accession>A0A2S8FMI5</accession>
<proteinExistence type="predicted"/>
<dbReference type="OrthoDB" id="9920883at2"/>
<organism evidence="2 3">
    <name type="scientific">Blastopirellula marina</name>
    <dbReference type="NCBI Taxonomy" id="124"/>
    <lineage>
        <taxon>Bacteria</taxon>
        <taxon>Pseudomonadati</taxon>
        <taxon>Planctomycetota</taxon>
        <taxon>Planctomycetia</taxon>
        <taxon>Pirellulales</taxon>
        <taxon>Pirellulaceae</taxon>
        <taxon>Blastopirellula</taxon>
    </lineage>
</organism>
<dbReference type="Pfam" id="PF24722">
    <property type="entry name" value="DUF7674"/>
    <property type="match status" value="1"/>
</dbReference>
<evidence type="ECO:0000313" key="2">
    <source>
        <dbReference type="EMBL" id="PQO33074.1"/>
    </source>
</evidence>
<gene>
    <name evidence="2" type="ORF">C5Y98_18235</name>
</gene>